<name>A0ABU7RCZ5_9BACT</name>
<dbReference type="NCBIfam" id="TIGR00730">
    <property type="entry name" value="Rossman fold protein, TIGR00730 family"/>
    <property type="match status" value="1"/>
</dbReference>
<dbReference type="InterPro" id="IPR005269">
    <property type="entry name" value="LOG"/>
</dbReference>
<protein>
    <recommendedName>
        <fullName evidence="2">Cytokinin riboside 5'-monophosphate phosphoribohydrolase</fullName>
        <ecNumber evidence="2">3.2.2.n1</ecNumber>
    </recommendedName>
</protein>
<dbReference type="Proteomes" id="UP001357452">
    <property type="component" value="Unassembled WGS sequence"/>
</dbReference>
<keyword evidence="2" id="KW-0203">Cytokinin biosynthesis</keyword>
<comment type="catalytic activity">
    <reaction evidence="1">
        <text>AMP + H2O = D-ribose 5-phosphate + adenine</text>
        <dbReference type="Rhea" id="RHEA:20129"/>
        <dbReference type="ChEBI" id="CHEBI:15377"/>
        <dbReference type="ChEBI" id="CHEBI:16708"/>
        <dbReference type="ChEBI" id="CHEBI:78346"/>
        <dbReference type="ChEBI" id="CHEBI:456215"/>
        <dbReference type="EC" id="3.2.2.4"/>
    </reaction>
</comment>
<evidence type="ECO:0000256" key="1">
    <source>
        <dbReference type="ARBA" id="ARBA00000274"/>
    </source>
</evidence>
<dbReference type="EMBL" id="JAZGLY010000001">
    <property type="protein sequence ID" value="MEE6185865.1"/>
    <property type="molecule type" value="Genomic_DNA"/>
</dbReference>
<comment type="similarity">
    <text evidence="2">Belongs to the LOG family.</text>
</comment>
<dbReference type="Gene3D" id="3.40.50.450">
    <property type="match status" value="1"/>
</dbReference>
<reference evidence="3 4" key="1">
    <citation type="submission" date="2024-01" db="EMBL/GenBank/DDBJ databases">
        <title>Niabella digestum sp. nov., isolated from waste digestion system.</title>
        <authorList>
            <person name="Zhang L."/>
        </authorList>
    </citation>
    <scope>NUCLEOTIDE SEQUENCE [LARGE SCALE GENOMIC DNA]</scope>
    <source>
        <strain evidence="3 4">A18</strain>
    </source>
</reference>
<dbReference type="SUPFAM" id="SSF102405">
    <property type="entry name" value="MCP/YpsA-like"/>
    <property type="match status" value="1"/>
</dbReference>
<evidence type="ECO:0000313" key="3">
    <source>
        <dbReference type="EMBL" id="MEE6185865.1"/>
    </source>
</evidence>
<proteinExistence type="inferred from homology"/>
<dbReference type="PANTHER" id="PTHR43393">
    <property type="entry name" value="CYTOKININ RIBOSIDE 5'-MONOPHOSPHATE PHOSPHORIBOHYDROLASE"/>
    <property type="match status" value="1"/>
</dbReference>
<dbReference type="InterPro" id="IPR031100">
    <property type="entry name" value="LOG_fam"/>
</dbReference>
<dbReference type="Pfam" id="PF03641">
    <property type="entry name" value="Lysine_decarbox"/>
    <property type="match status" value="1"/>
</dbReference>
<evidence type="ECO:0000256" key="2">
    <source>
        <dbReference type="RuleBase" id="RU363015"/>
    </source>
</evidence>
<dbReference type="PANTHER" id="PTHR43393:SF3">
    <property type="entry name" value="LYSINE DECARBOXYLASE-LIKE PROTEIN"/>
    <property type="match status" value="1"/>
</dbReference>
<keyword evidence="2" id="KW-0378">Hydrolase</keyword>
<keyword evidence="4" id="KW-1185">Reference proteome</keyword>
<comment type="caution">
    <text evidence="3">The sequence shown here is derived from an EMBL/GenBank/DDBJ whole genome shotgun (WGS) entry which is preliminary data.</text>
</comment>
<dbReference type="InterPro" id="IPR052341">
    <property type="entry name" value="LOG_family_nucleotidases"/>
</dbReference>
<accession>A0ABU7RCZ5</accession>
<dbReference type="EC" id="3.2.2.n1" evidence="2"/>
<gene>
    <name evidence="3" type="ORF">V2H41_01130</name>
</gene>
<organism evidence="3 4">
    <name type="scientific">Niabella digestorum</name>
    <dbReference type="NCBI Taxonomy" id="3117701"/>
    <lineage>
        <taxon>Bacteria</taxon>
        <taxon>Pseudomonadati</taxon>
        <taxon>Bacteroidota</taxon>
        <taxon>Chitinophagia</taxon>
        <taxon>Chitinophagales</taxon>
        <taxon>Chitinophagaceae</taxon>
        <taxon>Niabella</taxon>
    </lineage>
</organism>
<dbReference type="RefSeq" id="WP_330973272.1">
    <property type="nucleotide sequence ID" value="NZ_JAZGLY010000001.1"/>
</dbReference>
<evidence type="ECO:0000313" key="4">
    <source>
        <dbReference type="Proteomes" id="UP001357452"/>
    </source>
</evidence>
<sequence length="260" mass="29878">MESTKESTHEFAKKRKARKIAEPIIPAKEAVYLEGPKSRGYEFVFLCKVAWELFRGLRSLHFVGPCITVFGSARFSEDHIYYKKAREFGRRIAEMGFTTMTGGGPGIMEAANRGAFEAGGKSVGCNIKLPFEQHYNQYLTKAVTFEHFFTRKTLLIKYSYAFIIMPGGFGTMDEFFEILTLVQTKTVTEFPIVLFGKEFYADLMTAIEDMAEKGTISPEDLELVLLTDDIDEAMEHIRKYITSNYKIKRRKRIPWLFEKS</sequence>